<gene>
    <name evidence="6" type="ORF">OFUS_LOCUS13700</name>
</gene>
<dbReference type="InterPro" id="IPR002083">
    <property type="entry name" value="MATH/TRAF_dom"/>
</dbReference>
<dbReference type="PANTHER" id="PTHR10131:SF94">
    <property type="entry name" value="TNF RECEPTOR-ASSOCIATED FACTOR 4"/>
    <property type="match status" value="1"/>
</dbReference>
<feature type="non-terminal residue" evidence="6">
    <location>
        <position position="1"/>
    </location>
</feature>
<keyword evidence="4" id="KW-0175">Coiled coil</keyword>
<dbReference type="OrthoDB" id="5947827at2759"/>
<reference evidence="6" key="1">
    <citation type="submission" date="2022-03" db="EMBL/GenBank/DDBJ databases">
        <authorList>
            <person name="Martin C."/>
        </authorList>
    </citation>
    <scope>NUCLEOTIDE SEQUENCE</scope>
</reference>
<dbReference type="InterPro" id="IPR049342">
    <property type="entry name" value="TRAF1-6_MATH_dom"/>
</dbReference>
<keyword evidence="3" id="KW-0832">Ubl conjugation</keyword>
<evidence type="ECO:0000313" key="7">
    <source>
        <dbReference type="Proteomes" id="UP000749559"/>
    </source>
</evidence>
<dbReference type="PROSITE" id="PS50144">
    <property type="entry name" value="MATH"/>
    <property type="match status" value="1"/>
</dbReference>
<proteinExistence type="predicted"/>
<dbReference type="SMART" id="SM00061">
    <property type="entry name" value="MATH"/>
    <property type="match status" value="1"/>
</dbReference>
<keyword evidence="7" id="KW-1185">Reference proteome</keyword>
<keyword evidence="1" id="KW-1017">Isopeptide bond</keyword>
<comment type="caution">
    <text evidence="6">The sequence shown here is derived from an EMBL/GenBank/DDBJ whole genome shotgun (WGS) entry which is preliminary data.</text>
</comment>
<evidence type="ECO:0000256" key="4">
    <source>
        <dbReference type="ARBA" id="ARBA00023054"/>
    </source>
</evidence>
<feature type="non-terminal residue" evidence="6">
    <location>
        <position position="217"/>
    </location>
</feature>
<name>A0A8S4P4E2_OWEFU</name>
<sequence>DDKYTSFKSENESLRMDSITNMEQRLLVLENKGDRRYTSTYGEDGASKDAVDGLKTQVRQLDRMTGLHDIRLAEVDLRLDCNDITSYDGHIIWKITGIEQRKRDAVSRKTLSLYSPPFYTSKYGYKMCGRVYLNGDGIGKGTHVSLFFVLMKGEYDNVLEFPFRQKVSFMILDQSSERRHLQDSFYPDPTSSSFKQPTANMNIASGCPLFVRQDVLE</sequence>
<dbReference type="GO" id="GO:0043122">
    <property type="term" value="P:regulation of canonical NF-kappaB signal transduction"/>
    <property type="evidence" value="ECO:0007669"/>
    <property type="project" value="TreeGrafter"/>
</dbReference>
<dbReference type="SUPFAM" id="SSF49599">
    <property type="entry name" value="TRAF domain-like"/>
    <property type="match status" value="1"/>
</dbReference>
<dbReference type="Gene3D" id="2.60.210.10">
    <property type="entry name" value="Apoptosis, Tumor Necrosis Factor Receptor Associated Protein 2, Chain A"/>
    <property type="match status" value="1"/>
</dbReference>
<evidence type="ECO:0000256" key="1">
    <source>
        <dbReference type="ARBA" id="ARBA00022499"/>
    </source>
</evidence>
<dbReference type="FunFam" id="2.60.210.10:FF:000001">
    <property type="entry name" value="TNF receptor-associated factor"/>
    <property type="match status" value="1"/>
</dbReference>
<feature type="domain" description="MATH" evidence="5">
    <location>
        <begin position="88"/>
        <end position="217"/>
    </location>
</feature>
<dbReference type="AlphaFoldDB" id="A0A8S4P4E2"/>
<dbReference type="InterPro" id="IPR008974">
    <property type="entry name" value="TRAF-like"/>
</dbReference>
<protein>
    <recommendedName>
        <fullName evidence="5">MATH domain-containing protein</fullName>
    </recommendedName>
</protein>
<evidence type="ECO:0000256" key="2">
    <source>
        <dbReference type="ARBA" id="ARBA00022703"/>
    </source>
</evidence>
<keyword evidence="2" id="KW-0053">Apoptosis</keyword>
<evidence type="ECO:0000259" key="5">
    <source>
        <dbReference type="PROSITE" id="PS50144"/>
    </source>
</evidence>
<evidence type="ECO:0000313" key="6">
    <source>
        <dbReference type="EMBL" id="CAH1788107.1"/>
    </source>
</evidence>
<organism evidence="6 7">
    <name type="scientific">Owenia fusiformis</name>
    <name type="common">Polychaete worm</name>
    <dbReference type="NCBI Taxonomy" id="6347"/>
    <lineage>
        <taxon>Eukaryota</taxon>
        <taxon>Metazoa</taxon>
        <taxon>Spiralia</taxon>
        <taxon>Lophotrochozoa</taxon>
        <taxon>Annelida</taxon>
        <taxon>Polychaeta</taxon>
        <taxon>Sedentaria</taxon>
        <taxon>Canalipalpata</taxon>
        <taxon>Sabellida</taxon>
        <taxon>Oweniida</taxon>
        <taxon>Oweniidae</taxon>
        <taxon>Owenia</taxon>
    </lineage>
</organism>
<dbReference type="PANTHER" id="PTHR10131">
    <property type="entry name" value="TNF RECEPTOR ASSOCIATED FACTOR"/>
    <property type="match status" value="1"/>
</dbReference>
<dbReference type="SUPFAM" id="SSF57953">
    <property type="entry name" value="Trimerization domain of TRAF"/>
    <property type="match status" value="1"/>
</dbReference>
<dbReference type="GO" id="GO:0006915">
    <property type="term" value="P:apoptotic process"/>
    <property type="evidence" value="ECO:0007669"/>
    <property type="project" value="UniProtKB-KW"/>
</dbReference>
<dbReference type="EMBL" id="CAIIXF020000007">
    <property type="protein sequence ID" value="CAH1788107.1"/>
    <property type="molecule type" value="Genomic_DNA"/>
</dbReference>
<dbReference type="Pfam" id="PF21355">
    <property type="entry name" value="TRAF-mep_MATH"/>
    <property type="match status" value="1"/>
</dbReference>
<accession>A0A8S4P4E2</accession>
<evidence type="ECO:0000256" key="3">
    <source>
        <dbReference type="ARBA" id="ARBA00022843"/>
    </source>
</evidence>
<dbReference type="Proteomes" id="UP000749559">
    <property type="component" value="Unassembled WGS sequence"/>
</dbReference>